<comment type="caution">
    <text evidence="3">The sequence shown here is derived from an EMBL/GenBank/DDBJ whole genome shotgun (WGS) entry which is preliminary data.</text>
</comment>
<organism evidence="3 4">
    <name type="scientific">Caballeronia glathei</name>
    <dbReference type="NCBI Taxonomy" id="60547"/>
    <lineage>
        <taxon>Bacteria</taxon>
        <taxon>Pseudomonadati</taxon>
        <taxon>Pseudomonadota</taxon>
        <taxon>Betaproteobacteria</taxon>
        <taxon>Burkholderiales</taxon>
        <taxon>Burkholderiaceae</taxon>
        <taxon>Caballeronia</taxon>
    </lineage>
</organism>
<dbReference type="PANTHER" id="PTHR35176">
    <property type="entry name" value="HEME OXYGENASE HI_0854-RELATED"/>
    <property type="match status" value="1"/>
</dbReference>
<reference evidence="3 4" key="1">
    <citation type="submission" date="2014-03" db="EMBL/GenBank/DDBJ databases">
        <title>Draft Genome Sequences of Four Burkholderia Strains.</title>
        <authorList>
            <person name="Liu X.Y."/>
            <person name="Li C.X."/>
            <person name="Xu J.H."/>
        </authorList>
    </citation>
    <scope>NUCLEOTIDE SEQUENCE [LARGE SCALE GENOMIC DNA]</scope>
    <source>
        <strain evidence="3 4">DSM 50014</strain>
    </source>
</reference>
<evidence type="ECO:0000256" key="1">
    <source>
        <dbReference type="ARBA" id="ARBA00023002"/>
    </source>
</evidence>
<dbReference type="InterPro" id="IPR052019">
    <property type="entry name" value="F420H2_bilvrd_red/Heme_oxyg"/>
</dbReference>
<dbReference type="AlphaFoldDB" id="A0A069PN33"/>
<dbReference type="GO" id="GO:0070967">
    <property type="term" value="F:coenzyme F420 binding"/>
    <property type="evidence" value="ECO:0007669"/>
    <property type="project" value="TreeGrafter"/>
</dbReference>
<keyword evidence="1" id="KW-0560">Oxidoreductase</keyword>
<dbReference type="SUPFAM" id="SSF50475">
    <property type="entry name" value="FMN-binding split barrel"/>
    <property type="match status" value="1"/>
</dbReference>
<accession>A0A069PN33</accession>
<dbReference type="EMBL" id="JFHC01000080">
    <property type="protein sequence ID" value="KDR38671.1"/>
    <property type="molecule type" value="Genomic_DNA"/>
</dbReference>
<name>A0A069PN33_9BURK</name>
<dbReference type="Proteomes" id="UP000027466">
    <property type="component" value="Unassembled WGS sequence"/>
</dbReference>
<sequence length="313" mass="34397">MDGLTAMDDGLKRKVVGILAQGRHLALATVREDGYPQVNTVSYAFDGLVLYFGTSRYSTKIRNIQRCGKISLAITLPYDDWSQIQGLSMAAIAHVLADDAAGSARAMNMLRQRFSAAWDVSPPTGPGQIVFVELVPSIVSLIDYTKAFSYSETVEIGAGDLNAPSARRWIHRQSSRRYRDESAGARFTRGDTKDRAIRRACGAHAGSSRLFSGFPSTAHLAAVAFDGAQAPFEVGKIRRARKIFNVAALLPPCDPPVQPFKKMRKHDLLQPNEKVPTPRVDGKEIGLNWTMRGFPGNIICVEFPSLFISREQS</sequence>
<evidence type="ECO:0000313" key="3">
    <source>
        <dbReference type="EMBL" id="KDR38671.1"/>
    </source>
</evidence>
<dbReference type="RefSeq" id="WP_051672940.1">
    <property type="nucleotide sequence ID" value="NZ_CADFFX010000048.1"/>
</dbReference>
<dbReference type="InterPro" id="IPR012349">
    <property type="entry name" value="Split_barrel_FMN-bd"/>
</dbReference>
<gene>
    <name evidence="3" type="ORF">BG61_38715</name>
</gene>
<protein>
    <submittedName>
        <fullName evidence="3">Pyridoxamine 5'-phosphate oxidase</fullName>
    </submittedName>
</protein>
<dbReference type="PANTHER" id="PTHR35176:SF6">
    <property type="entry name" value="HEME OXYGENASE HI_0854-RELATED"/>
    <property type="match status" value="1"/>
</dbReference>
<dbReference type="Gene3D" id="2.30.110.10">
    <property type="entry name" value="Electron Transport, Fmn-binding Protein, Chain A"/>
    <property type="match status" value="1"/>
</dbReference>
<feature type="domain" description="Pyridoxamine 5'-phosphate oxidase N-terminal" evidence="2">
    <location>
        <begin position="13"/>
        <end position="117"/>
    </location>
</feature>
<dbReference type="Pfam" id="PF01243">
    <property type="entry name" value="PNPOx_N"/>
    <property type="match status" value="1"/>
</dbReference>
<dbReference type="GO" id="GO:0016627">
    <property type="term" value="F:oxidoreductase activity, acting on the CH-CH group of donors"/>
    <property type="evidence" value="ECO:0007669"/>
    <property type="project" value="TreeGrafter"/>
</dbReference>
<keyword evidence="4" id="KW-1185">Reference proteome</keyword>
<evidence type="ECO:0000313" key="4">
    <source>
        <dbReference type="Proteomes" id="UP000027466"/>
    </source>
</evidence>
<evidence type="ECO:0000259" key="2">
    <source>
        <dbReference type="Pfam" id="PF01243"/>
    </source>
</evidence>
<dbReference type="GO" id="GO:0005829">
    <property type="term" value="C:cytosol"/>
    <property type="evidence" value="ECO:0007669"/>
    <property type="project" value="TreeGrafter"/>
</dbReference>
<proteinExistence type="predicted"/>
<dbReference type="STRING" id="60547.GCA_000751215_06027"/>
<dbReference type="InterPro" id="IPR011576">
    <property type="entry name" value="Pyridox_Oxase_N"/>
</dbReference>